<dbReference type="Pfam" id="PF00211">
    <property type="entry name" value="Guanylate_cyc"/>
    <property type="match status" value="1"/>
</dbReference>
<keyword evidence="9" id="KW-0067">ATP-binding</keyword>
<dbReference type="GO" id="GO:0006171">
    <property type="term" value="P:cAMP biosynthetic process"/>
    <property type="evidence" value="ECO:0007669"/>
    <property type="project" value="UniProtKB-KW"/>
</dbReference>
<dbReference type="PANTHER" id="PTHR45627:SF16">
    <property type="entry name" value="ADENYLATE CYCLASE"/>
    <property type="match status" value="1"/>
</dbReference>
<dbReference type="GO" id="GO:0005886">
    <property type="term" value="C:plasma membrane"/>
    <property type="evidence" value="ECO:0007669"/>
    <property type="project" value="TreeGrafter"/>
</dbReference>
<dbReference type="GO" id="GO:0005524">
    <property type="term" value="F:ATP binding"/>
    <property type="evidence" value="ECO:0007669"/>
    <property type="project" value="UniProtKB-KW"/>
</dbReference>
<dbReference type="SMART" id="SM00044">
    <property type="entry name" value="CYCc"/>
    <property type="match status" value="1"/>
</dbReference>
<dbReference type="GO" id="GO:0046872">
    <property type="term" value="F:metal ion binding"/>
    <property type="evidence" value="ECO:0007669"/>
    <property type="project" value="UniProtKB-KW"/>
</dbReference>
<dbReference type="GO" id="GO:0035556">
    <property type="term" value="P:intracellular signal transduction"/>
    <property type="evidence" value="ECO:0007669"/>
    <property type="project" value="InterPro"/>
</dbReference>
<dbReference type="Gene3D" id="3.30.70.1230">
    <property type="entry name" value="Nucleotide cyclase"/>
    <property type="match status" value="1"/>
</dbReference>
<dbReference type="Proteomes" id="UP000711488">
    <property type="component" value="Unassembled WGS sequence"/>
</dbReference>
<name>A0A6A0GTT0_HYAAZ</name>
<keyword evidence="11" id="KW-1133">Transmembrane helix</keyword>
<keyword evidence="15 16" id="KW-0456">Lyase</keyword>
<evidence type="ECO:0000256" key="4">
    <source>
        <dbReference type="ARBA" id="ARBA00012201"/>
    </source>
</evidence>
<evidence type="ECO:0000256" key="7">
    <source>
        <dbReference type="ARBA" id="ARBA00022737"/>
    </source>
</evidence>
<accession>A0A6A0GTT0</accession>
<dbReference type="InterPro" id="IPR018297">
    <property type="entry name" value="A/G_cyclase_CS"/>
</dbReference>
<keyword evidence="13" id="KW-0472">Membrane</keyword>
<comment type="cofactor">
    <cofactor evidence="2">
        <name>Mg(2+)</name>
        <dbReference type="ChEBI" id="CHEBI:18420"/>
    </cofactor>
</comment>
<gene>
    <name evidence="18" type="ORF">HAZT_HAZT009003</name>
</gene>
<evidence type="ECO:0000256" key="11">
    <source>
        <dbReference type="ARBA" id="ARBA00022989"/>
    </source>
</evidence>
<dbReference type="GO" id="GO:0004016">
    <property type="term" value="F:adenylate cyclase activity"/>
    <property type="evidence" value="ECO:0007669"/>
    <property type="project" value="UniProtKB-EC"/>
</dbReference>
<reference evidence="18" key="2">
    <citation type="journal article" date="2018" name="Environ. Sci. Technol.">
        <title>The Toxicogenome of Hyalella azteca: A Model for Sediment Ecotoxicology and Evolutionary Toxicology.</title>
        <authorList>
            <person name="Poynton H.C."/>
            <person name="Hasenbein S."/>
            <person name="Benoit J.B."/>
            <person name="Sepulveda M.S."/>
            <person name="Poelchau M.F."/>
            <person name="Hughes D.S.T."/>
            <person name="Murali S.C."/>
            <person name="Chen S."/>
            <person name="Glastad K.M."/>
            <person name="Goodisman M.A.D."/>
            <person name="Werren J.H."/>
            <person name="Vineis J.H."/>
            <person name="Bowen J.L."/>
            <person name="Friedrich M."/>
            <person name="Jones J."/>
            <person name="Robertson H.M."/>
            <person name="Feyereisen R."/>
            <person name="Mechler-Hickson A."/>
            <person name="Mathers N."/>
            <person name="Lee C.E."/>
            <person name="Colbourne J.K."/>
            <person name="Biales A."/>
            <person name="Johnston J.S."/>
            <person name="Wellborn G.A."/>
            <person name="Rosendale A.J."/>
            <person name="Cridge A.G."/>
            <person name="Munoz-Torres M.C."/>
            <person name="Bain P.A."/>
            <person name="Manny A.R."/>
            <person name="Major K.M."/>
            <person name="Lambert F.N."/>
            <person name="Vulpe C.D."/>
            <person name="Tuck P."/>
            <person name="Blalock B.J."/>
            <person name="Lin Y.Y."/>
            <person name="Smith M.E."/>
            <person name="Ochoa-Acuna H."/>
            <person name="Chen M.M."/>
            <person name="Childers C.P."/>
            <person name="Qu J."/>
            <person name="Dugan S."/>
            <person name="Lee S.L."/>
            <person name="Chao H."/>
            <person name="Dinh H."/>
            <person name="Han Y."/>
            <person name="Doddapaneni H."/>
            <person name="Worley K.C."/>
            <person name="Muzny D.M."/>
            <person name="Gibbs R.A."/>
            <person name="Richards S."/>
        </authorList>
    </citation>
    <scope>NUCLEOTIDE SEQUENCE</scope>
    <source>
        <strain evidence="18">HAZT.00-mixed</strain>
        <tissue evidence="18">Whole organism</tissue>
    </source>
</reference>
<evidence type="ECO:0000256" key="15">
    <source>
        <dbReference type="ARBA" id="ARBA00023239"/>
    </source>
</evidence>
<dbReference type="EMBL" id="JQDR03014624">
    <property type="protein sequence ID" value="KAA0187853.1"/>
    <property type="molecule type" value="Genomic_DNA"/>
</dbReference>
<evidence type="ECO:0000259" key="17">
    <source>
        <dbReference type="PROSITE" id="PS50125"/>
    </source>
</evidence>
<keyword evidence="12" id="KW-0115">cAMP biosynthesis</keyword>
<keyword evidence="8" id="KW-0547">Nucleotide-binding</keyword>
<dbReference type="InterPro" id="IPR029787">
    <property type="entry name" value="Nucleotide_cyclase"/>
</dbReference>
<evidence type="ECO:0000256" key="2">
    <source>
        <dbReference type="ARBA" id="ARBA00001946"/>
    </source>
</evidence>
<keyword evidence="7" id="KW-0677">Repeat</keyword>
<evidence type="ECO:0000256" key="13">
    <source>
        <dbReference type="ARBA" id="ARBA00023136"/>
    </source>
</evidence>
<keyword evidence="5" id="KW-0812">Transmembrane</keyword>
<dbReference type="PROSITE" id="PS50125">
    <property type="entry name" value="GUANYLATE_CYCLASE_2"/>
    <property type="match status" value="1"/>
</dbReference>
<dbReference type="PANTHER" id="PTHR45627">
    <property type="entry name" value="ADENYLATE CYCLASE TYPE 1"/>
    <property type="match status" value="1"/>
</dbReference>
<evidence type="ECO:0000313" key="18">
    <source>
        <dbReference type="EMBL" id="KAA0187853.1"/>
    </source>
</evidence>
<comment type="catalytic activity">
    <reaction evidence="1">
        <text>ATP = 3',5'-cyclic AMP + diphosphate</text>
        <dbReference type="Rhea" id="RHEA:15389"/>
        <dbReference type="ChEBI" id="CHEBI:30616"/>
        <dbReference type="ChEBI" id="CHEBI:33019"/>
        <dbReference type="ChEBI" id="CHEBI:58165"/>
        <dbReference type="EC" id="4.6.1.1"/>
    </reaction>
</comment>
<evidence type="ECO:0000256" key="8">
    <source>
        <dbReference type="ARBA" id="ARBA00022741"/>
    </source>
</evidence>
<evidence type="ECO:0000256" key="6">
    <source>
        <dbReference type="ARBA" id="ARBA00022723"/>
    </source>
</evidence>
<reference evidence="18" key="1">
    <citation type="submission" date="2014-08" db="EMBL/GenBank/DDBJ databases">
        <authorList>
            <person name="Murali S."/>
            <person name="Richards S."/>
            <person name="Bandaranaike D."/>
            <person name="Bellair M."/>
            <person name="Blankenburg K."/>
            <person name="Chao H."/>
            <person name="Dinh H."/>
            <person name="Doddapaneni H."/>
            <person name="Dugan-Rocha S."/>
            <person name="Elkadiri S."/>
            <person name="Gnanaolivu R."/>
            <person name="Hughes D."/>
            <person name="Lee S."/>
            <person name="Li M."/>
            <person name="Ming W."/>
            <person name="Munidasa M."/>
            <person name="Muniz J."/>
            <person name="Nguyen L."/>
            <person name="Osuji N."/>
            <person name="Pu L.-L."/>
            <person name="Puazo M."/>
            <person name="Skinner E."/>
            <person name="Qu C."/>
            <person name="Quiroz J."/>
            <person name="Raj R."/>
            <person name="Weissenberger G."/>
            <person name="Xin Y."/>
            <person name="Zou X."/>
            <person name="Han Y."/>
            <person name="Worley K."/>
            <person name="Muzny D."/>
            <person name="Gibbs R."/>
        </authorList>
    </citation>
    <scope>NUCLEOTIDE SEQUENCE</scope>
    <source>
        <strain evidence="18">HAZT.00-mixed</strain>
        <tissue evidence="18">Whole organism</tissue>
    </source>
</reference>
<evidence type="ECO:0000256" key="14">
    <source>
        <dbReference type="ARBA" id="ARBA00023180"/>
    </source>
</evidence>
<dbReference type="FunFam" id="3.30.70.1230:FF:000001">
    <property type="entry name" value="Adenylate cyclase"/>
    <property type="match status" value="1"/>
</dbReference>
<evidence type="ECO:0000256" key="10">
    <source>
        <dbReference type="ARBA" id="ARBA00022842"/>
    </source>
</evidence>
<dbReference type="CDD" id="cd07302">
    <property type="entry name" value="CHD"/>
    <property type="match status" value="1"/>
</dbReference>
<comment type="subcellular location">
    <subcellularLocation>
        <location evidence="3">Membrane</location>
        <topology evidence="3">Multi-pass membrane protein</topology>
    </subcellularLocation>
</comment>
<keyword evidence="10" id="KW-0460">Magnesium</keyword>
<evidence type="ECO:0000256" key="1">
    <source>
        <dbReference type="ARBA" id="ARBA00001593"/>
    </source>
</evidence>
<protein>
    <recommendedName>
        <fullName evidence="4">adenylate cyclase</fullName>
        <ecNumber evidence="4">4.6.1.1</ecNumber>
    </recommendedName>
</protein>
<keyword evidence="6" id="KW-0479">Metal-binding</keyword>
<dbReference type="EC" id="4.6.1.1" evidence="4"/>
<keyword evidence="14" id="KW-0325">Glycoprotein</keyword>
<evidence type="ECO:0000256" key="9">
    <source>
        <dbReference type="ARBA" id="ARBA00022840"/>
    </source>
</evidence>
<reference evidence="18" key="3">
    <citation type="submission" date="2019-06" db="EMBL/GenBank/DDBJ databases">
        <authorList>
            <person name="Poynton C."/>
            <person name="Hasenbein S."/>
            <person name="Benoit J.B."/>
            <person name="Sepulveda M.S."/>
            <person name="Poelchau M.F."/>
            <person name="Murali S.C."/>
            <person name="Chen S."/>
            <person name="Glastad K.M."/>
            <person name="Werren J.H."/>
            <person name="Vineis J.H."/>
            <person name="Bowen J.L."/>
            <person name="Friedrich M."/>
            <person name="Jones J."/>
            <person name="Robertson H.M."/>
            <person name="Feyereisen R."/>
            <person name="Mechler-Hickson A."/>
            <person name="Mathers N."/>
            <person name="Lee C.E."/>
            <person name="Colbourne J.K."/>
            <person name="Biales A."/>
            <person name="Johnston J.S."/>
            <person name="Wellborn G.A."/>
            <person name="Rosendale A.J."/>
            <person name="Cridge A.G."/>
            <person name="Munoz-Torres M.C."/>
            <person name="Bain P.A."/>
            <person name="Manny A.R."/>
            <person name="Major K.M."/>
            <person name="Lambert F.N."/>
            <person name="Vulpe C.D."/>
            <person name="Tuck P."/>
            <person name="Blalock B.J."/>
            <person name="Lin Y.-Y."/>
            <person name="Smith M.E."/>
            <person name="Ochoa-Acuna H."/>
            <person name="Chen M.-J.M."/>
            <person name="Childers C.P."/>
            <person name="Qu J."/>
            <person name="Dugan S."/>
            <person name="Lee S.L."/>
            <person name="Chao H."/>
            <person name="Dinh H."/>
            <person name="Han Y."/>
            <person name="Doddapaneni H."/>
            <person name="Worley K.C."/>
            <person name="Muzny D.M."/>
            <person name="Gibbs R.A."/>
            <person name="Richards S."/>
        </authorList>
    </citation>
    <scope>NUCLEOTIDE SEQUENCE</scope>
    <source>
        <strain evidence="18">HAZT.00-mixed</strain>
        <tissue evidence="18">Whole organism</tissue>
    </source>
</reference>
<dbReference type="PROSITE" id="PS00452">
    <property type="entry name" value="GUANYLATE_CYCLASE_1"/>
    <property type="match status" value="1"/>
</dbReference>
<proteinExistence type="inferred from homology"/>
<dbReference type="InterPro" id="IPR001054">
    <property type="entry name" value="A/G_cyclase"/>
</dbReference>
<comment type="caution">
    <text evidence="18">The sequence shown here is derived from an EMBL/GenBank/DDBJ whole genome shotgun (WGS) entry which is preliminary data.</text>
</comment>
<evidence type="ECO:0000256" key="12">
    <source>
        <dbReference type="ARBA" id="ARBA00022998"/>
    </source>
</evidence>
<dbReference type="SUPFAM" id="SSF55073">
    <property type="entry name" value="Nucleotide cyclase"/>
    <property type="match status" value="1"/>
</dbReference>
<dbReference type="GO" id="GO:0007189">
    <property type="term" value="P:adenylate cyclase-activating G protein-coupled receptor signaling pathway"/>
    <property type="evidence" value="ECO:0007669"/>
    <property type="project" value="TreeGrafter"/>
</dbReference>
<evidence type="ECO:0000256" key="16">
    <source>
        <dbReference type="RuleBase" id="RU000405"/>
    </source>
</evidence>
<feature type="domain" description="Guanylate cyclase" evidence="17">
    <location>
        <begin position="15"/>
        <end position="154"/>
    </location>
</feature>
<dbReference type="AlphaFoldDB" id="A0A6A0GTT0"/>
<evidence type="ECO:0000256" key="5">
    <source>
        <dbReference type="ARBA" id="ARBA00022692"/>
    </source>
</evidence>
<sequence length="218" mass="24159">MAPDELYHEQCESVCIMFASIPNFSEFYVELEANNEGVECLRLLNEIIADFDEMLGEEQFKCVEKIKSTGATYMAASGLTKTTCDLKDFSHVTAMAHFALRLRVQLEYVNEHSFNNFKIRIGINIGPVVAGVIGARKPQYDIWGNAVNVASRMDTTSDTDKIQVTQEVYQILEARGWPLTCRGAVNVKGKGEMVTYFLTGPPEGYEGDGTARGNGLPP</sequence>
<organism evidence="18">
    <name type="scientific">Hyalella azteca</name>
    <name type="common">Amphipod</name>
    <dbReference type="NCBI Taxonomy" id="294128"/>
    <lineage>
        <taxon>Eukaryota</taxon>
        <taxon>Metazoa</taxon>
        <taxon>Ecdysozoa</taxon>
        <taxon>Arthropoda</taxon>
        <taxon>Crustacea</taxon>
        <taxon>Multicrustacea</taxon>
        <taxon>Malacostraca</taxon>
        <taxon>Eumalacostraca</taxon>
        <taxon>Peracarida</taxon>
        <taxon>Amphipoda</taxon>
        <taxon>Senticaudata</taxon>
        <taxon>Talitrida</taxon>
        <taxon>Talitroidea</taxon>
        <taxon>Hyalellidae</taxon>
        <taxon>Hyalella</taxon>
    </lineage>
</organism>
<comment type="similarity">
    <text evidence="16">Belongs to the adenylyl cyclase class-4/guanylyl cyclase family.</text>
</comment>
<evidence type="ECO:0000256" key="3">
    <source>
        <dbReference type="ARBA" id="ARBA00004141"/>
    </source>
</evidence>